<feature type="compositionally biased region" description="Acidic residues" evidence="4">
    <location>
        <begin position="12"/>
        <end position="21"/>
    </location>
</feature>
<name>A0A2R5H1C3_9STRA</name>
<dbReference type="Proteomes" id="UP000241890">
    <property type="component" value="Unassembled WGS sequence"/>
</dbReference>
<dbReference type="EMBL" id="BEYU01000181">
    <property type="protein sequence ID" value="GBG34134.1"/>
    <property type="molecule type" value="Genomic_DNA"/>
</dbReference>
<sequence length="117" mass="14116">MSESRHVQAREEDYEGHEDEQMEKHLTMKYNMRELRLFTEFETWVSEFLEEQVPDDSERPVIEAAKMVRLSEEKRAKALQKILQPHIPDEEVLDSFIEEYMDRFNDLPDDVLEILRS</sequence>
<keyword evidence="3" id="KW-0650">Protein phosphatase inhibitor</keyword>
<dbReference type="InParanoid" id="A0A2R5H1C3"/>
<feature type="compositionally biased region" description="Basic and acidic residues" evidence="4">
    <location>
        <begin position="1"/>
        <end position="11"/>
    </location>
</feature>
<keyword evidence="2" id="KW-0597">Phosphoprotein</keyword>
<dbReference type="Pfam" id="PF05361">
    <property type="entry name" value="PP1_inhibitor"/>
    <property type="match status" value="1"/>
</dbReference>
<accession>A0A2R5H1C3</accession>
<dbReference type="SUPFAM" id="SSF81790">
    <property type="entry name" value="Myosin phosphatase inhibitor 17kDa protein, CPI-17"/>
    <property type="match status" value="1"/>
</dbReference>
<proteinExistence type="inferred from homology"/>
<dbReference type="GO" id="GO:0004864">
    <property type="term" value="F:protein phosphatase inhibitor activity"/>
    <property type="evidence" value="ECO:0007669"/>
    <property type="project" value="UniProtKB-KW"/>
</dbReference>
<keyword evidence="6" id="KW-1185">Reference proteome</keyword>
<protein>
    <submittedName>
        <fullName evidence="5">Uncharacterized protein</fullName>
    </submittedName>
</protein>
<dbReference type="InterPro" id="IPR036658">
    <property type="entry name" value="CPI-17_sf"/>
</dbReference>
<organism evidence="5 6">
    <name type="scientific">Hondaea fermentalgiana</name>
    <dbReference type="NCBI Taxonomy" id="2315210"/>
    <lineage>
        <taxon>Eukaryota</taxon>
        <taxon>Sar</taxon>
        <taxon>Stramenopiles</taxon>
        <taxon>Bigyra</taxon>
        <taxon>Labyrinthulomycetes</taxon>
        <taxon>Thraustochytrida</taxon>
        <taxon>Thraustochytriidae</taxon>
        <taxon>Hondaea</taxon>
    </lineage>
</organism>
<evidence type="ECO:0000256" key="2">
    <source>
        <dbReference type="ARBA" id="ARBA00022553"/>
    </source>
</evidence>
<evidence type="ECO:0000313" key="6">
    <source>
        <dbReference type="Proteomes" id="UP000241890"/>
    </source>
</evidence>
<dbReference type="GO" id="GO:0005737">
    <property type="term" value="C:cytoplasm"/>
    <property type="evidence" value="ECO:0007669"/>
    <property type="project" value="InterPro"/>
</dbReference>
<dbReference type="AlphaFoldDB" id="A0A2R5H1C3"/>
<dbReference type="InterPro" id="IPR008025">
    <property type="entry name" value="CPI-17"/>
</dbReference>
<evidence type="ECO:0000313" key="5">
    <source>
        <dbReference type="EMBL" id="GBG34134.1"/>
    </source>
</evidence>
<feature type="region of interest" description="Disordered" evidence="4">
    <location>
        <begin position="1"/>
        <end position="21"/>
    </location>
</feature>
<reference evidence="5 6" key="1">
    <citation type="submission" date="2017-12" db="EMBL/GenBank/DDBJ databases">
        <title>Sequencing, de novo assembly and annotation of complete genome of a new Thraustochytrid species, strain FCC1311.</title>
        <authorList>
            <person name="Sedici K."/>
            <person name="Godart F."/>
            <person name="Aiese Cigliano R."/>
            <person name="Sanseverino W."/>
            <person name="Barakat M."/>
            <person name="Ortet P."/>
            <person name="Marechal E."/>
            <person name="Cagnac O."/>
            <person name="Amato A."/>
        </authorList>
    </citation>
    <scope>NUCLEOTIDE SEQUENCE [LARGE SCALE GENOMIC DNA]</scope>
</reference>
<dbReference type="Gene3D" id="1.10.150.220">
    <property type="entry name" value="CPI-17"/>
    <property type="match status" value="1"/>
</dbReference>
<gene>
    <name evidence="5" type="ORF">FCC1311_103582</name>
</gene>
<comment type="caution">
    <text evidence="5">The sequence shown here is derived from an EMBL/GenBank/DDBJ whole genome shotgun (WGS) entry which is preliminary data.</text>
</comment>
<evidence type="ECO:0000256" key="4">
    <source>
        <dbReference type="SAM" id="MobiDB-lite"/>
    </source>
</evidence>
<comment type="similarity">
    <text evidence="1">Belongs to the PP1 inhibitor family.</text>
</comment>
<evidence type="ECO:0000256" key="3">
    <source>
        <dbReference type="ARBA" id="ARBA00023272"/>
    </source>
</evidence>
<evidence type="ECO:0000256" key="1">
    <source>
        <dbReference type="ARBA" id="ARBA00005483"/>
    </source>
</evidence>